<evidence type="ECO:0000256" key="1">
    <source>
        <dbReference type="ARBA" id="ARBA00022690"/>
    </source>
</evidence>
<organism evidence="4 5">
    <name type="scientific">Biomphalaria pfeifferi</name>
    <name type="common">Bloodfluke planorb</name>
    <name type="synonym">Freshwater snail</name>
    <dbReference type="NCBI Taxonomy" id="112525"/>
    <lineage>
        <taxon>Eukaryota</taxon>
        <taxon>Metazoa</taxon>
        <taxon>Spiralia</taxon>
        <taxon>Lophotrochozoa</taxon>
        <taxon>Mollusca</taxon>
        <taxon>Gastropoda</taxon>
        <taxon>Heterobranchia</taxon>
        <taxon>Euthyneura</taxon>
        <taxon>Panpulmonata</taxon>
        <taxon>Hygrophila</taxon>
        <taxon>Lymnaeoidea</taxon>
        <taxon>Planorbidae</taxon>
        <taxon>Biomphalaria</taxon>
    </lineage>
</organism>
<feature type="domain" description="Antistasin-like" evidence="3">
    <location>
        <begin position="47"/>
        <end position="72"/>
    </location>
</feature>
<evidence type="ECO:0000256" key="2">
    <source>
        <dbReference type="ARBA" id="ARBA00022900"/>
    </source>
</evidence>
<protein>
    <recommendedName>
        <fullName evidence="3">Antistasin-like domain-containing protein</fullName>
    </recommendedName>
</protein>
<accession>A0AAD8B776</accession>
<keyword evidence="5" id="KW-1185">Reference proteome</keyword>
<reference evidence="4" key="2">
    <citation type="submission" date="2023-04" db="EMBL/GenBank/DDBJ databases">
        <authorList>
            <person name="Bu L."/>
            <person name="Lu L."/>
            <person name="Laidemitt M.R."/>
            <person name="Zhang S.M."/>
            <person name="Mutuku M."/>
            <person name="Mkoji G."/>
            <person name="Steinauer M."/>
            <person name="Loker E.S."/>
        </authorList>
    </citation>
    <scope>NUCLEOTIDE SEQUENCE</scope>
    <source>
        <strain evidence="4">KasaAsao</strain>
        <tissue evidence="4">Whole Snail</tissue>
    </source>
</reference>
<name>A0AAD8B776_BIOPF</name>
<dbReference type="SUPFAM" id="SSF57262">
    <property type="entry name" value="Leech antihemostatic proteins"/>
    <property type="match status" value="1"/>
</dbReference>
<comment type="caution">
    <text evidence="4">The sequence shown here is derived from an EMBL/GenBank/DDBJ whole genome shotgun (WGS) entry which is preliminary data.</text>
</comment>
<dbReference type="Gene3D" id="2.10.22.10">
    <property type="entry name" value="Antistasin, domain 1"/>
    <property type="match status" value="1"/>
</dbReference>
<dbReference type="EMBL" id="JASAOG010000128">
    <property type="protein sequence ID" value="KAK0049276.1"/>
    <property type="molecule type" value="Genomic_DNA"/>
</dbReference>
<dbReference type="InterPro" id="IPR004094">
    <property type="entry name" value="Antistasin-like"/>
</dbReference>
<reference evidence="4" key="1">
    <citation type="journal article" date="2023" name="PLoS Negl. Trop. Dis.">
        <title>A genome sequence for Biomphalaria pfeifferi, the major vector snail for the human-infecting parasite Schistosoma mansoni.</title>
        <authorList>
            <person name="Bu L."/>
            <person name="Lu L."/>
            <person name="Laidemitt M.R."/>
            <person name="Zhang S.M."/>
            <person name="Mutuku M."/>
            <person name="Mkoji G."/>
            <person name="Steinauer M."/>
            <person name="Loker E.S."/>
        </authorList>
    </citation>
    <scope>NUCLEOTIDE SEQUENCE</scope>
    <source>
        <strain evidence="4">KasaAsao</strain>
    </source>
</reference>
<dbReference type="InterPro" id="IPR011061">
    <property type="entry name" value="Hirudin/antistatin"/>
</dbReference>
<gene>
    <name evidence="4" type="ORF">Bpfe_021369</name>
</gene>
<keyword evidence="2" id="KW-0722">Serine protease inhibitor</keyword>
<evidence type="ECO:0000313" key="5">
    <source>
        <dbReference type="Proteomes" id="UP001233172"/>
    </source>
</evidence>
<evidence type="ECO:0000259" key="3">
    <source>
        <dbReference type="Pfam" id="PF02822"/>
    </source>
</evidence>
<proteinExistence type="predicted"/>
<dbReference type="Proteomes" id="UP001233172">
    <property type="component" value="Unassembled WGS sequence"/>
</dbReference>
<dbReference type="GO" id="GO:0004867">
    <property type="term" value="F:serine-type endopeptidase inhibitor activity"/>
    <property type="evidence" value="ECO:0007669"/>
    <property type="project" value="UniProtKB-KW"/>
</dbReference>
<evidence type="ECO:0000313" key="4">
    <source>
        <dbReference type="EMBL" id="KAK0049276.1"/>
    </source>
</evidence>
<sequence>MTGGCDVMCYEGAPPMGDMSCPDGYVCKNTGCSAVCIPEVSKRARDCGVIICPTLCDDGRVLDANGCPTCVCL</sequence>
<keyword evidence="1" id="KW-0646">Protease inhibitor</keyword>
<dbReference type="AlphaFoldDB" id="A0AAD8B776"/>
<dbReference type="Pfam" id="PF02822">
    <property type="entry name" value="Antistasin"/>
    <property type="match status" value="1"/>
</dbReference>